<organism evidence="1 2">
    <name type="scientific">Deinococcus oregonensis</name>
    <dbReference type="NCBI Taxonomy" id="1805970"/>
    <lineage>
        <taxon>Bacteria</taxon>
        <taxon>Thermotogati</taxon>
        <taxon>Deinococcota</taxon>
        <taxon>Deinococci</taxon>
        <taxon>Deinococcales</taxon>
        <taxon>Deinococcaceae</taxon>
        <taxon>Deinococcus</taxon>
    </lineage>
</organism>
<proteinExistence type="predicted"/>
<reference evidence="1 2" key="1">
    <citation type="submission" date="2024-09" db="EMBL/GenBank/DDBJ databases">
        <authorList>
            <person name="Sun Q."/>
            <person name="Mori K."/>
        </authorList>
    </citation>
    <scope>NUCLEOTIDE SEQUENCE [LARGE SCALE GENOMIC DNA]</scope>
    <source>
        <strain evidence="1 2">JCM 13503</strain>
    </source>
</reference>
<comment type="caution">
    <text evidence="1">The sequence shown here is derived from an EMBL/GenBank/DDBJ whole genome shotgun (WGS) entry which is preliminary data.</text>
</comment>
<sequence>MTMTEQRVTPLAPEEQETLMRLEAVVRQGWQGFVNVGEALLTIRDARLYREAHKTFGDYCEQVWGWSRQRAQQLMDAAETSHTLTTIGLHPENERQAREYKEAAKVVAALEPEMQVAVATYLKTATGSERPTTTQVRAAAEVAAAIDAHGTVAHPDTGTEVPFHALTGEQRAVALAENVTTGTYERLKRQENHIQTSIQQNNSTGKGGWTDWCVSYAEQQLTDTQELRIVVKKDSSGNAQVQALIVDSESHATVAFGDIAPYLKKAVMNLVEEVRG</sequence>
<protein>
    <submittedName>
        <fullName evidence="1">Uncharacterized protein</fullName>
    </submittedName>
</protein>
<dbReference type="EMBL" id="JBHLYR010000013">
    <property type="protein sequence ID" value="MFB9991252.1"/>
    <property type="molecule type" value="Genomic_DNA"/>
</dbReference>
<dbReference type="Proteomes" id="UP001589733">
    <property type="component" value="Unassembled WGS sequence"/>
</dbReference>
<name>A0ABV6AW58_9DEIO</name>
<evidence type="ECO:0000313" key="1">
    <source>
        <dbReference type="EMBL" id="MFB9991252.1"/>
    </source>
</evidence>
<keyword evidence="2" id="KW-1185">Reference proteome</keyword>
<dbReference type="RefSeq" id="WP_380005994.1">
    <property type="nucleotide sequence ID" value="NZ_JBHLYR010000013.1"/>
</dbReference>
<evidence type="ECO:0000313" key="2">
    <source>
        <dbReference type="Proteomes" id="UP001589733"/>
    </source>
</evidence>
<gene>
    <name evidence="1" type="ORF">ACFFLM_04565</name>
</gene>
<accession>A0ABV6AW58</accession>